<evidence type="ECO:0000313" key="2">
    <source>
        <dbReference type="Proteomes" id="UP001159364"/>
    </source>
</evidence>
<gene>
    <name evidence="1" type="ORF">K2173_026974</name>
</gene>
<keyword evidence="2" id="KW-1185">Reference proteome</keyword>
<reference evidence="1 2" key="1">
    <citation type="submission" date="2021-09" db="EMBL/GenBank/DDBJ databases">
        <title>Genomic insights and catalytic innovation underlie evolution of tropane alkaloids biosynthesis.</title>
        <authorList>
            <person name="Wang Y.-J."/>
            <person name="Tian T."/>
            <person name="Huang J.-P."/>
            <person name="Huang S.-X."/>
        </authorList>
    </citation>
    <scope>NUCLEOTIDE SEQUENCE [LARGE SCALE GENOMIC DNA]</scope>
    <source>
        <strain evidence="1">KIB-2018</strain>
        <tissue evidence="1">Leaf</tissue>
    </source>
</reference>
<comment type="caution">
    <text evidence="1">The sequence shown here is derived from an EMBL/GenBank/DDBJ whole genome shotgun (WGS) entry which is preliminary data.</text>
</comment>
<evidence type="ECO:0000313" key="1">
    <source>
        <dbReference type="EMBL" id="KAJ8771797.1"/>
    </source>
</evidence>
<dbReference type="EMBL" id="JAIWQS010000002">
    <property type="protein sequence ID" value="KAJ8771797.1"/>
    <property type="molecule type" value="Genomic_DNA"/>
</dbReference>
<name>A0AAV8TXY4_9ROSI</name>
<organism evidence="1 2">
    <name type="scientific">Erythroxylum novogranatense</name>
    <dbReference type="NCBI Taxonomy" id="1862640"/>
    <lineage>
        <taxon>Eukaryota</taxon>
        <taxon>Viridiplantae</taxon>
        <taxon>Streptophyta</taxon>
        <taxon>Embryophyta</taxon>
        <taxon>Tracheophyta</taxon>
        <taxon>Spermatophyta</taxon>
        <taxon>Magnoliopsida</taxon>
        <taxon>eudicotyledons</taxon>
        <taxon>Gunneridae</taxon>
        <taxon>Pentapetalae</taxon>
        <taxon>rosids</taxon>
        <taxon>fabids</taxon>
        <taxon>Malpighiales</taxon>
        <taxon>Erythroxylaceae</taxon>
        <taxon>Erythroxylum</taxon>
    </lineage>
</organism>
<dbReference type="Proteomes" id="UP001159364">
    <property type="component" value="Linkage Group LG02"/>
</dbReference>
<dbReference type="AlphaFoldDB" id="A0AAV8TXY4"/>
<protein>
    <submittedName>
        <fullName evidence="1">Uncharacterized protein</fullName>
    </submittedName>
</protein>
<proteinExistence type="predicted"/>
<accession>A0AAV8TXY4</accession>
<sequence>MLIAKCRTLEEDNEEIGNQAAEGKGVDELSRALAAMHAEMREGDKEETEMGEAWEMVCQVAEYGEIAHSKTLKVEENWQGSLSCSSSIVGQVTITFCMNW</sequence>